<organism evidence="1 2">
    <name type="scientific">Streptomyces rhizosphaericus</name>
    <dbReference type="NCBI Taxonomy" id="114699"/>
    <lineage>
        <taxon>Bacteria</taxon>
        <taxon>Bacillati</taxon>
        <taxon>Actinomycetota</taxon>
        <taxon>Actinomycetes</taxon>
        <taxon>Kitasatosporales</taxon>
        <taxon>Streptomycetaceae</taxon>
        <taxon>Streptomyces</taxon>
        <taxon>Streptomyces violaceusniger group</taxon>
    </lineage>
</organism>
<evidence type="ECO:0000313" key="2">
    <source>
        <dbReference type="Proteomes" id="UP000476310"/>
    </source>
</evidence>
<comment type="caution">
    <text evidence="1">The sequence shown here is derived from an EMBL/GenBank/DDBJ whole genome shotgun (WGS) entry which is preliminary data.</text>
</comment>
<keyword evidence="2" id="KW-1185">Reference proteome</keyword>
<dbReference type="AlphaFoldDB" id="A0A6G4AJB8"/>
<gene>
    <name evidence="1" type="ORF">G4H13_25005</name>
</gene>
<dbReference type="EMBL" id="JAAIKT010000032">
    <property type="protein sequence ID" value="NEW73536.1"/>
    <property type="molecule type" value="Genomic_DNA"/>
</dbReference>
<evidence type="ECO:0000313" key="1">
    <source>
        <dbReference type="EMBL" id="NEW73536.1"/>
    </source>
</evidence>
<reference evidence="1" key="1">
    <citation type="submission" date="2020-02" db="EMBL/GenBank/DDBJ databases">
        <title>A new Streptomyces sp. for controlling soil-borne diseases.</title>
        <authorList>
            <person name="Li X."/>
            <person name="Tian Y."/>
            <person name="Gao K."/>
        </authorList>
    </citation>
    <scope>NUCLEOTIDE SEQUENCE [LARGE SCALE GENOMIC DNA]</scope>
    <source>
        <strain evidence="1">0250</strain>
    </source>
</reference>
<dbReference type="Proteomes" id="UP000476310">
    <property type="component" value="Unassembled WGS sequence"/>
</dbReference>
<accession>A0A6G4AJB8</accession>
<proteinExistence type="predicted"/>
<sequence length="237" mass="26409">MHRAGLDISSLAVAAEVSTKSVERWLSGSSVPYPRTRYRIAAIVQEDEGYLWPGSTNTASLAGAELVSTYPRRSDVPRHLWTELLRGASRDIDLLAFAGLFLTEEHPDWLPALKAKAEAGARVRLLLGDPEGAQLAARDTEHRIGGGVAGRVASVLAYYGQRMPDIVEVRLHDTPLYNSIYRFDDDMIVNVHAYGVLAAYTPTMHLRRIDGAYFNTYIESYERVWASARPADLTEYR</sequence>
<protein>
    <submittedName>
        <fullName evidence="1">XRE family transcriptional regulator</fullName>
    </submittedName>
</protein>
<name>A0A6G4AJB8_9ACTN</name>